<feature type="transmembrane region" description="Helical" evidence="6">
    <location>
        <begin position="742"/>
        <end position="762"/>
    </location>
</feature>
<dbReference type="PRINTS" id="PR02047">
    <property type="entry name" value="BREFELDNASP4"/>
</dbReference>
<dbReference type="PANTHER" id="PTHR47804:SF3">
    <property type="entry name" value="PROTEIN BRE4"/>
    <property type="match status" value="1"/>
</dbReference>
<feature type="compositionally biased region" description="Basic and acidic residues" evidence="5">
    <location>
        <begin position="1016"/>
        <end position="1027"/>
    </location>
</feature>
<dbReference type="Proteomes" id="UP000190831">
    <property type="component" value="Chromosome H"/>
</dbReference>
<name>A0A1G4MJC1_LACFM</name>
<dbReference type="GO" id="GO:0016020">
    <property type="term" value="C:membrane"/>
    <property type="evidence" value="ECO:0007669"/>
    <property type="project" value="UniProtKB-SubCell"/>
</dbReference>
<feature type="transmembrane region" description="Helical" evidence="6">
    <location>
        <begin position="126"/>
        <end position="146"/>
    </location>
</feature>
<feature type="transmembrane region" description="Helical" evidence="6">
    <location>
        <begin position="717"/>
        <end position="736"/>
    </location>
</feature>
<evidence type="ECO:0000256" key="5">
    <source>
        <dbReference type="SAM" id="MobiDB-lite"/>
    </source>
</evidence>
<dbReference type="OrthoDB" id="1924968at2759"/>
<dbReference type="InterPro" id="IPR052430">
    <property type="entry name" value="IVT-Associated"/>
</dbReference>
<feature type="transmembrane region" description="Helical" evidence="6">
    <location>
        <begin position="270"/>
        <end position="289"/>
    </location>
</feature>
<evidence type="ECO:0000313" key="8">
    <source>
        <dbReference type="Proteomes" id="UP000190831"/>
    </source>
</evidence>
<keyword evidence="2 6" id="KW-0812">Transmembrane</keyword>
<feature type="transmembrane region" description="Helical" evidence="6">
    <location>
        <begin position="233"/>
        <end position="250"/>
    </location>
</feature>
<feature type="region of interest" description="Disordered" evidence="5">
    <location>
        <begin position="1004"/>
        <end position="1027"/>
    </location>
</feature>
<feature type="transmembrane region" description="Helical" evidence="6">
    <location>
        <begin position="769"/>
        <end position="785"/>
    </location>
</feature>
<reference evidence="7 8" key="1">
    <citation type="submission" date="2016-03" db="EMBL/GenBank/DDBJ databases">
        <authorList>
            <person name="Devillers H."/>
        </authorList>
    </citation>
    <scope>NUCLEOTIDE SEQUENCE [LARGE SCALE GENOMIC DNA]</scope>
    <source>
        <strain evidence="7">CBS 6772</strain>
    </source>
</reference>
<feature type="transmembrane region" description="Helical" evidence="6">
    <location>
        <begin position="209"/>
        <end position="226"/>
    </location>
</feature>
<feature type="transmembrane region" description="Helical" evidence="6">
    <location>
        <begin position="805"/>
        <end position="824"/>
    </location>
</feature>
<dbReference type="InterPro" id="IPR023244">
    <property type="entry name" value="Brefeldin_A-sensitivity_4"/>
</dbReference>
<dbReference type="EMBL" id="LT598491">
    <property type="protein sequence ID" value="SCW03962.1"/>
    <property type="molecule type" value="Genomic_DNA"/>
</dbReference>
<sequence length="1067" mass="123720">MPIKPDKSMAVPHISKGSYVQKSFLSLRDTASKVSQGEISSRTSLSQLKLNLLTEGRHWEVLEDYGLEELRDGFFDPIFTRYERNHSSTSDYPELVKDDYFSYWNHSLVSFLRIEYEHLKQNWEPIVKFFVAFFASWCICLIHPAGSWLGHQYRYFMPIAVLIHHPARTVGVQLEISIWSILGGAFGLGWSSLAWYVSTATKPTSNHQGGILFMSMFIAIFLASWLRTAYQRFFYFSLSFGVSILFLHTADLVNSKYLLDWQLCWDFGISYLFGILLSLLACVIIFPHCGQSELVDKFSTTLTVMKDLLVTLVDVENCHDLEKLHHLKKEVGISIDIKLSEGYREFSNQLKFTKLNEHTLKKLRNSLTTVAAPLRNLPIDHKLITKVELEHFYEAHRNGEDTNAIDSTNNETPMPISGAATPLPKQADPLSHGISHSTEIYVSVLKSTFSRSILSLIVEMIYVLETLDSTFFSFVEDKLSEEDIENNHKKLTKAKNRLQRKIYKLDVCYKDFTKTDFFCKDLLADPQSVDIFLFLRYLRQAAKHMLSVSECIDEFQNDLRWRVTLPHYPLHRALKRLSHQCTIDQGATTILHYFETKSDVDDIFEKLYNSYTSKHKSDGLRDGEVIRPAIRAVDHKDFNLHTTKHPLRYKLWLFTTKVVSYESKWSLKISFVITFLALPTWLPQSYQWYQEYQCWWSPLIFFILINRRNTGSWSSMLRRFLCALIGIFWGWCANQSRHFCSPYVVATFGGILCALFSFNFFVYRNTKSSFSGLLCFIVIALEPYSKSSASHNTAAIWKNTWVTGLALLIGVALSVPINWVWWSFMARYELRLSLSSLLAHMSQSYQSITDRYLYRDVDDDPTDLTLKLSNVREVRLSQSLIAVKELLSKAKEEPNYISNFKPIVYEELLEACEYVLDRMIEARMSGQYFEVWDQDNDNQITRALLSLRRDSVATVIFVFYILSNCFRSKNKIPKYLPNPIMSRKRLYDFISKFERSCESNVSSAGEKTLAPEASDDLQKQPRHKDDYEKSHWTEVHGMAFARAFTDITEVLQKIIELSKEILGEEPF</sequence>
<keyword evidence="8" id="KW-1185">Reference proteome</keyword>
<accession>A0A1G4MJC1</accession>
<dbReference type="STRING" id="4955.A0A1G4MJC1"/>
<organism evidence="7 8">
    <name type="scientific">Lachancea fermentati</name>
    <name type="common">Zygosaccharomyces fermentati</name>
    <dbReference type="NCBI Taxonomy" id="4955"/>
    <lineage>
        <taxon>Eukaryota</taxon>
        <taxon>Fungi</taxon>
        <taxon>Dikarya</taxon>
        <taxon>Ascomycota</taxon>
        <taxon>Saccharomycotina</taxon>
        <taxon>Saccharomycetes</taxon>
        <taxon>Saccharomycetales</taxon>
        <taxon>Saccharomycetaceae</taxon>
        <taxon>Lachancea</taxon>
    </lineage>
</organism>
<evidence type="ECO:0000256" key="1">
    <source>
        <dbReference type="ARBA" id="ARBA00004141"/>
    </source>
</evidence>
<evidence type="ECO:0000256" key="3">
    <source>
        <dbReference type="ARBA" id="ARBA00022989"/>
    </source>
</evidence>
<comment type="subcellular location">
    <subcellularLocation>
        <location evidence="1">Membrane</location>
        <topology evidence="1">Multi-pass membrane protein</topology>
    </subcellularLocation>
</comment>
<evidence type="ECO:0000256" key="2">
    <source>
        <dbReference type="ARBA" id="ARBA00022692"/>
    </source>
</evidence>
<dbReference type="AlphaFoldDB" id="A0A1G4MJC1"/>
<keyword evidence="3 6" id="KW-1133">Transmembrane helix</keyword>
<gene>
    <name evidence="7" type="ORF">LAFE_0H02872G</name>
</gene>
<evidence type="ECO:0000256" key="6">
    <source>
        <dbReference type="SAM" id="Phobius"/>
    </source>
</evidence>
<evidence type="ECO:0000256" key="4">
    <source>
        <dbReference type="ARBA" id="ARBA00023136"/>
    </source>
</evidence>
<dbReference type="OMA" id="FWGWAAN"/>
<dbReference type="PANTHER" id="PTHR47804">
    <property type="entry name" value="60S RIBOSOMAL PROTEIN L19"/>
    <property type="match status" value="1"/>
</dbReference>
<keyword evidence="4 6" id="KW-0472">Membrane</keyword>
<protein>
    <submittedName>
        <fullName evidence="7">LAFE_0H02872g1_1</fullName>
    </submittedName>
</protein>
<feature type="transmembrane region" description="Helical" evidence="6">
    <location>
        <begin position="178"/>
        <end position="197"/>
    </location>
</feature>
<proteinExistence type="predicted"/>
<evidence type="ECO:0000313" key="7">
    <source>
        <dbReference type="EMBL" id="SCW03962.1"/>
    </source>
</evidence>